<proteinExistence type="predicted"/>
<keyword evidence="4" id="KW-1185">Reference proteome</keyword>
<evidence type="ECO:0000313" key="4">
    <source>
        <dbReference type="Proteomes" id="UP001153069"/>
    </source>
</evidence>
<name>A0A9N8ECW9_9STRA</name>
<feature type="region of interest" description="Disordered" evidence="1">
    <location>
        <begin position="209"/>
        <end position="232"/>
    </location>
</feature>
<comment type="caution">
    <text evidence="3">The sequence shown here is derived from an EMBL/GenBank/DDBJ whole genome shotgun (WGS) entry which is preliminary data.</text>
</comment>
<accession>A0A9N8ECW9</accession>
<feature type="signal peptide" evidence="2">
    <location>
        <begin position="1"/>
        <end position="23"/>
    </location>
</feature>
<protein>
    <submittedName>
        <fullName evidence="3">Uncharacterized protein</fullName>
    </submittedName>
</protein>
<dbReference type="EMBL" id="CAICTM010000963">
    <property type="protein sequence ID" value="CAB9518807.1"/>
    <property type="molecule type" value="Genomic_DNA"/>
</dbReference>
<sequence length="438" mass="48915">MMFSSQLIVQFLAFTALTTSVTSEFFVKEKDVVKGMDPSCPTVRHYTAAYHEDNACDRARQNLYKESLNRVSIYHRLNEGGTNTVPSKRTSFCPQVVSPMTNSEAQTGFDTVWLLENTASTPVVVGYMMAQADGTFKEVSAFNNKISPPNHDPQAILATGAWKSLQTYEGHVFHIREINKDGSMGIVLMQHRVGLVGVKNKYGHQLQCDPNEPDEEPVVEVAPGKTDRDPNYAREAPRAMRPCNTLDIGFRNEVGCPLNAYYTGMYSLKGAAKPRGNLRIGDYSNGEGHTGKSCHEVFKFHLGLHEKTQQNFMFDWNSKTKYEATYVGHNFVFRLAKDERIVVDSISLHPTRVIDCPGLKNQINVASMAEAEAIISPIGLRNRDDMLVSQMMVKNLNTTETMNATEWVQEQAAQAATPVDSRRRRRARVTTGAYASSV</sequence>
<evidence type="ECO:0000256" key="2">
    <source>
        <dbReference type="SAM" id="SignalP"/>
    </source>
</evidence>
<reference evidence="3" key="1">
    <citation type="submission" date="2020-06" db="EMBL/GenBank/DDBJ databases">
        <authorList>
            <consortium name="Plant Systems Biology data submission"/>
        </authorList>
    </citation>
    <scope>NUCLEOTIDE SEQUENCE</scope>
    <source>
        <strain evidence="3">D6</strain>
    </source>
</reference>
<keyword evidence="2" id="KW-0732">Signal</keyword>
<gene>
    <name evidence="3" type="ORF">SEMRO_965_G225530.1</name>
</gene>
<feature type="chain" id="PRO_5040136340" evidence="2">
    <location>
        <begin position="24"/>
        <end position="438"/>
    </location>
</feature>
<organism evidence="3 4">
    <name type="scientific">Seminavis robusta</name>
    <dbReference type="NCBI Taxonomy" id="568900"/>
    <lineage>
        <taxon>Eukaryota</taxon>
        <taxon>Sar</taxon>
        <taxon>Stramenopiles</taxon>
        <taxon>Ochrophyta</taxon>
        <taxon>Bacillariophyta</taxon>
        <taxon>Bacillariophyceae</taxon>
        <taxon>Bacillariophycidae</taxon>
        <taxon>Naviculales</taxon>
        <taxon>Naviculaceae</taxon>
        <taxon>Seminavis</taxon>
    </lineage>
</organism>
<dbReference type="OrthoDB" id="46311at2759"/>
<dbReference type="AlphaFoldDB" id="A0A9N8ECW9"/>
<dbReference type="Proteomes" id="UP001153069">
    <property type="component" value="Unassembled WGS sequence"/>
</dbReference>
<evidence type="ECO:0000256" key="1">
    <source>
        <dbReference type="SAM" id="MobiDB-lite"/>
    </source>
</evidence>
<evidence type="ECO:0000313" key="3">
    <source>
        <dbReference type="EMBL" id="CAB9518807.1"/>
    </source>
</evidence>